<evidence type="ECO:0000313" key="6">
    <source>
        <dbReference type="EMBL" id="SSX26068.1"/>
    </source>
</evidence>
<dbReference type="EMBL" id="UFQS01000646">
    <property type="protein sequence ID" value="SSX05709.1"/>
    <property type="molecule type" value="Genomic_DNA"/>
</dbReference>
<keyword evidence="1 4" id="KW-0732">Signal</keyword>
<name>A0A336MJ36_CULSO</name>
<evidence type="ECO:0000256" key="2">
    <source>
        <dbReference type="ARBA" id="ARBA00023108"/>
    </source>
</evidence>
<dbReference type="PANTHER" id="PTHR11008:SF32">
    <property type="entry name" value="CIRCADIAN CLOCK-CONTROLLED PROTEIN DAYWAKE-RELATED"/>
    <property type="match status" value="1"/>
</dbReference>
<evidence type="ECO:0000313" key="5">
    <source>
        <dbReference type="EMBL" id="SSX05709.1"/>
    </source>
</evidence>
<protein>
    <submittedName>
        <fullName evidence="6">CSON013081 protein</fullName>
    </submittedName>
</protein>
<dbReference type="OMA" id="VHSAKHE"/>
<dbReference type="GO" id="GO:0007623">
    <property type="term" value="P:circadian rhythm"/>
    <property type="evidence" value="ECO:0007669"/>
    <property type="project" value="UniProtKB-ARBA"/>
</dbReference>
<dbReference type="AlphaFoldDB" id="A0A336MJ36"/>
<gene>
    <name evidence="6" type="primary">CSON013081</name>
</gene>
<accession>A0A336MJ36</accession>
<evidence type="ECO:0000256" key="3">
    <source>
        <dbReference type="ARBA" id="ARBA00060902"/>
    </source>
</evidence>
<feature type="signal peptide" evidence="4">
    <location>
        <begin position="1"/>
        <end position="20"/>
    </location>
</feature>
<sequence>MIQVLGKLLFASIILSVCQSAKLPSDIQKCKFGDAKCIAESAGYVAKNYKDGSPNIGLLSIDPIQIPEVSILEDKNSKKQKAVNINLWFKDWNMYGFSKMKVKKIQGFEKKFPGKLIFDAYIPQIVLVGQYKINGQVLVLPIQGAGFSNLTLDNCKLHVEAYGKEFEKKEKRHIQLDGITRIDMKISKLRIRLDNLFNGNKQLSDTMNQFLNDNWKEIYDELKPGVLDALGQVVVNLVNNVFAKLPYDDLLQDDTSLELQKCKITDNECILNTINNQVLKNSANGISALNLSPLEPLRIETLSIEQGGSSPVNIKLYFKNLAYSGFSRAKMVKLNGLKENINESKLNFDLHVPLVSQVGQYKITGSVLILPISGNGLSNMTFVESVMKFRSTTKSVMRGGEEYLQIDKAKLKIDTSRLYLNFDHLFNGNQDLSNNMNRFLNNNWKTIYSELRGAIQTSFVGVVKNVVNDVFAQTPYKNLFISRMKSIILLLGAFCAAVSASSFPAAQVPQCKMGDADCMLNIINNVVIKKLTNGLPELNMASLDPLKADKLTIEQGGQSPVRIKLYFKNVTYTGLKKGQFTKFEGLTSAIDGSRLNFDLKAPVVTQLGAYKINGQVLILPIQGTGQSNMTFLDPVLKFRSVMKVVNKDNADYMQIDKARIHIETSRLIMHFTNLFNGNKELGDNMNLFLNENWKDIFNETKASIEKAFVKFLVHGSIEGTPRDGMPEIATLN</sequence>
<evidence type="ECO:0000256" key="4">
    <source>
        <dbReference type="SAM" id="SignalP"/>
    </source>
</evidence>
<dbReference type="SMART" id="SM00700">
    <property type="entry name" value="JHBP"/>
    <property type="match status" value="3"/>
</dbReference>
<dbReference type="FunFam" id="3.15.10.30:FF:000001">
    <property type="entry name" value="Takeout-like protein 1"/>
    <property type="match status" value="3"/>
</dbReference>
<dbReference type="Pfam" id="PF06585">
    <property type="entry name" value="JHBP"/>
    <property type="match status" value="3"/>
</dbReference>
<dbReference type="GO" id="GO:0005615">
    <property type="term" value="C:extracellular space"/>
    <property type="evidence" value="ECO:0007669"/>
    <property type="project" value="TreeGrafter"/>
</dbReference>
<dbReference type="Gene3D" id="3.15.10.30">
    <property type="entry name" value="Haemolymph juvenile hormone binding protein"/>
    <property type="match status" value="3"/>
</dbReference>
<proteinExistence type="inferred from homology"/>
<dbReference type="EMBL" id="UFQT01000646">
    <property type="protein sequence ID" value="SSX26068.1"/>
    <property type="molecule type" value="Genomic_DNA"/>
</dbReference>
<reference evidence="6" key="2">
    <citation type="submission" date="2018-07" db="EMBL/GenBank/DDBJ databases">
        <authorList>
            <person name="Quirk P.G."/>
            <person name="Krulwich T.A."/>
        </authorList>
    </citation>
    <scope>NUCLEOTIDE SEQUENCE</scope>
</reference>
<reference evidence="5" key="1">
    <citation type="submission" date="2018-04" db="EMBL/GenBank/DDBJ databases">
        <authorList>
            <person name="Go L.Y."/>
            <person name="Mitchell J.A."/>
        </authorList>
    </citation>
    <scope>NUCLEOTIDE SEQUENCE</scope>
    <source>
        <tissue evidence="5">Whole organism</tissue>
    </source>
</reference>
<organism evidence="6">
    <name type="scientific">Culicoides sonorensis</name>
    <name type="common">Biting midge</name>
    <dbReference type="NCBI Taxonomy" id="179676"/>
    <lineage>
        <taxon>Eukaryota</taxon>
        <taxon>Metazoa</taxon>
        <taxon>Ecdysozoa</taxon>
        <taxon>Arthropoda</taxon>
        <taxon>Hexapoda</taxon>
        <taxon>Insecta</taxon>
        <taxon>Pterygota</taxon>
        <taxon>Neoptera</taxon>
        <taxon>Endopterygota</taxon>
        <taxon>Diptera</taxon>
        <taxon>Nematocera</taxon>
        <taxon>Chironomoidea</taxon>
        <taxon>Ceratopogonidae</taxon>
        <taxon>Ceratopogoninae</taxon>
        <taxon>Culicoides</taxon>
        <taxon>Monoculicoides</taxon>
    </lineage>
</organism>
<dbReference type="PANTHER" id="PTHR11008">
    <property type="entry name" value="PROTEIN TAKEOUT-LIKE PROTEIN"/>
    <property type="match status" value="1"/>
</dbReference>
<dbReference type="InterPro" id="IPR010562">
    <property type="entry name" value="Haemolymph_juvenile_hormone-bd"/>
</dbReference>
<evidence type="ECO:0000256" key="1">
    <source>
        <dbReference type="ARBA" id="ARBA00022729"/>
    </source>
</evidence>
<dbReference type="VEuPathDB" id="VectorBase:CSON013081"/>
<feature type="chain" id="PRO_5036328680" evidence="4">
    <location>
        <begin position="21"/>
        <end position="732"/>
    </location>
</feature>
<comment type="similarity">
    <text evidence="3">Belongs to the TO family.</text>
</comment>
<dbReference type="InterPro" id="IPR038606">
    <property type="entry name" value="To_sf"/>
</dbReference>
<keyword evidence="2" id="KW-0090">Biological rhythms</keyword>